<dbReference type="EMBL" id="JACSRA010000020">
    <property type="protein sequence ID" value="MBD7912177.1"/>
    <property type="molecule type" value="Genomic_DNA"/>
</dbReference>
<organism evidence="1 2">
    <name type="scientific">Clostridium cibarium</name>
    <dbReference type="NCBI Taxonomy" id="2762247"/>
    <lineage>
        <taxon>Bacteria</taxon>
        <taxon>Bacillati</taxon>
        <taxon>Bacillota</taxon>
        <taxon>Clostridia</taxon>
        <taxon>Eubacteriales</taxon>
        <taxon>Clostridiaceae</taxon>
        <taxon>Clostridium</taxon>
    </lineage>
</organism>
<sequence length="231" mass="27428">MNYKVMCLGMEKNDFSYLNEGELLCINSSVRKIYHKIHDNKFEILFINEKNRKHIKNYKNTNEFLIILVDKLNSETFSFIKDINNSNNVMIFVGENEKYEDYKFENIAYFKQLSDKEDLQLMPLLFMLTEYCAKSRLREELYGASIIVGYGNGENPTSDIILKILKRFSSIQTHKIHCLNLLSGKKLNIEEISYVEDPLKEYLDYKSRLIIKQLTNKDFKEKIFFSFISKR</sequence>
<dbReference type="RefSeq" id="WP_143317622.1">
    <property type="nucleotide sequence ID" value="NZ_JACSRA010000020.1"/>
</dbReference>
<gene>
    <name evidence="1" type="ORF">H9661_12500</name>
</gene>
<evidence type="ECO:0000313" key="2">
    <source>
        <dbReference type="Proteomes" id="UP000627781"/>
    </source>
</evidence>
<reference evidence="1 2" key="1">
    <citation type="submission" date="2020-08" db="EMBL/GenBank/DDBJ databases">
        <title>A Genomic Blueprint of the Chicken Gut Microbiome.</title>
        <authorList>
            <person name="Gilroy R."/>
            <person name="Ravi A."/>
            <person name="Getino M."/>
            <person name="Pursley I."/>
            <person name="Horton D.L."/>
            <person name="Alikhan N.-F."/>
            <person name="Baker D."/>
            <person name="Gharbi K."/>
            <person name="Hall N."/>
            <person name="Watson M."/>
            <person name="Adriaenssens E.M."/>
            <person name="Foster-Nyarko E."/>
            <person name="Jarju S."/>
            <person name="Secka A."/>
            <person name="Antonio M."/>
            <person name="Oren A."/>
            <person name="Chaudhuri R."/>
            <person name="La Ragione R.M."/>
            <person name="Hildebrand F."/>
            <person name="Pallen M.J."/>
        </authorList>
    </citation>
    <scope>NUCLEOTIDE SEQUENCE [LARGE SCALE GENOMIC DNA]</scope>
    <source>
        <strain evidence="1 2">Sa3CVN1</strain>
    </source>
</reference>
<evidence type="ECO:0000313" key="1">
    <source>
        <dbReference type="EMBL" id="MBD7912177.1"/>
    </source>
</evidence>
<comment type="caution">
    <text evidence="1">The sequence shown here is derived from an EMBL/GenBank/DDBJ whole genome shotgun (WGS) entry which is preliminary data.</text>
</comment>
<protein>
    <submittedName>
        <fullName evidence="1">Uncharacterized protein</fullName>
    </submittedName>
</protein>
<proteinExistence type="predicted"/>
<dbReference type="Proteomes" id="UP000627781">
    <property type="component" value="Unassembled WGS sequence"/>
</dbReference>
<name>A0ABR8PVG4_9CLOT</name>
<accession>A0ABR8PVG4</accession>
<keyword evidence="2" id="KW-1185">Reference proteome</keyword>